<feature type="region of interest" description="Disordered" evidence="9">
    <location>
        <begin position="873"/>
        <end position="895"/>
    </location>
</feature>
<dbReference type="PROSITE" id="PS50199">
    <property type="entry name" value="ZF_RANBP2_2"/>
    <property type="match status" value="1"/>
</dbReference>
<dbReference type="GO" id="GO:0000398">
    <property type="term" value="P:mRNA splicing, via spliceosome"/>
    <property type="evidence" value="ECO:0007669"/>
    <property type="project" value="TreeGrafter"/>
</dbReference>
<keyword evidence="2" id="KW-0479">Metal-binding</keyword>
<dbReference type="InterPro" id="IPR012677">
    <property type="entry name" value="Nucleotide-bd_a/b_plait_sf"/>
</dbReference>
<dbReference type="SMART" id="SM00360">
    <property type="entry name" value="RRM"/>
    <property type="match status" value="2"/>
</dbReference>
<protein>
    <submittedName>
        <fullName evidence="12">RNA-binding protein 5</fullName>
    </submittedName>
</protein>
<feature type="region of interest" description="Disordered" evidence="9">
    <location>
        <begin position="808"/>
        <end position="855"/>
    </location>
</feature>
<dbReference type="PROSITE" id="PS50174">
    <property type="entry name" value="G_PATCH"/>
    <property type="match status" value="1"/>
</dbReference>
<dbReference type="InterPro" id="IPR000504">
    <property type="entry name" value="RRM_dom"/>
</dbReference>
<dbReference type="CDD" id="cd16162">
    <property type="entry name" value="OCRE_RBM5_like"/>
    <property type="match status" value="1"/>
</dbReference>
<feature type="compositionally biased region" description="Basic and acidic residues" evidence="9">
    <location>
        <begin position="128"/>
        <end position="226"/>
    </location>
</feature>
<feature type="compositionally biased region" description="Acidic residues" evidence="9">
    <location>
        <begin position="357"/>
        <end position="371"/>
    </location>
</feature>
<dbReference type="AlphaFoldDB" id="A0A146LH02"/>
<evidence type="ECO:0000256" key="9">
    <source>
        <dbReference type="SAM" id="MobiDB-lite"/>
    </source>
</evidence>
<feature type="compositionally biased region" description="Basic and acidic residues" evidence="9">
    <location>
        <begin position="243"/>
        <end position="258"/>
    </location>
</feature>
<dbReference type="Pfam" id="PF00076">
    <property type="entry name" value="RRM_1"/>
    <property type="match status" value="1"/>
</dbReference>
<dbReference type="InterPro" id="IPR000467">
    <property type="entry name" value="G_patch_dom"/>
</dbReference>
<dbReference type="GO" id="GO:0003723">
    <property type="term" value="F:RNA binding"/>
    <property type="evidence" value="ECO:0007669"/>
    <property type="project" value="UniProtKB-KW"/>
</dbReference>
<evidence type="ECO:0000256" key="4">
    <source>
        <dbReference type="ARBA" id="ARBA00022771"/>
    </source>
</evidence>
<dbReference type="SUPFAM" id="SSF54928">
    <property type="entry name" value="RNA-binding domain, RBD"/>
    <property type="match status" value="2"/>
</dbReference>
<evidence type="ECO:0000313" key="12">
    <source>
        <dbReference type="EMBL" id="JAQ06645.1"/>
    </source>
</evidence>
<feature type="compositionally biased region" description="Basic and acidic residues" evidence="9">
    <location>
        <begin position="265"/>
        <end position="274"/>
    </location>
</feature>
<keyword evidence="5" id="KW-0862">Zinc</keyword>
<dbReference type="InterPro" id="IPR041591">
    <property type="entry name" value="OCRE"/>
</dbReference>
<evidence type="ECO:0000259" key="10">
    <source>
        <dbReference type="PROSITE" id="PS50174"/>
    </source>
</evidence>
<feature type="domain" description="G-patch" evidence="10">
    <location>
        <begin position="1069"/>
        <end position="1115"/>
    </location>
</feature>
<dbReference type="GO" id="GO:0008270">
    <property type="term" value="F:zinc ion binding"/>
    <property type="evidence" value="ECO:0007669"/>
    <property type="project" value="UniProtKB-KW"/>
</dbReference>
<feature type="compositionally biased region" description="Basic and acidic residues" evidence="9">
    <location>
        <begin position="837"/>
        <end position="855"/>
    </location>
</feature>
<evidence type="ECO:0000259" key="11">
    <source>
        <dbReference type="PROSITE" id="PS50199"/>
    </source>
</evidence>
<keyword evidence="3" id="KW-0677">Repeat</keyword>
<dbReference type="SMART" id="SM00443">
    <property type="entry name" value="G_patch"/>
    <property type="match status" value="1"/>
</dbReference>
<dbReference type="PROSITE" id="PS01358">
    <property type="entry name" value="ZF_RANBP2_1"/>
    <property type="match status" value="1"/>
</dbReference>
<dbReference type="SMART" id="SM00547">
    <property type="entry name" value="ZnF_RBZ"/>
    <property type="match status" value="1"/>
</dbReference>
<evidence type="ECO:0000256" key="5">
    <source>
        <dbReference type="ARBA" id="ARBA00022833"/>
    </source>
</evidence>
<keyword evidence="7" id="KW-0539">Nucleus</keyword>
<dbReference type="Pfam" id="PF01585">
    <property type="entry name" value="G-patch"/>
    <property type="match status" value="1"/>
</dbReference>
<dbReference type="PANTHER" id="PTHR13948">
    <property type="entry name" value="RNA-BINDING PROTEIN"/>
    <property type="match status" value="1"/>
</dbReference>
<proteinExistence type="predicted"/>
<evidence type="ECO:0000256" key="7">
    <source>
        <dbReference type="ARBA" id="ARBA00023242"/>
    </source>
</evidence>
<feature type="region of interest" description="Disordered" evidence="9">
    <location>
        <begin position="935"/>
        <end position="967"/>
    </location>
</feature>
<evidence type="ECO:0000256" key="2">
    <source>
        <dbReference type="ARBA" id="ARBA00022723"/>
    </source>
</evidence>
<dbReference type="SUPFAM" id="SSF90209">
    <property type="entry name" value="Ran binding protein zinc finger-like"/>
    <property type="match status" value="1"/>
</dbReference>
<organism evidence="12">
    <name type="scientific">Lygus hesperus</name>
    <name type="common">Western plant bug</name>
    <dbReference type="NCBI Taxonomy" id="30085"/>
    <lineage>
        <taxon>Eukaryota</taxon>
        <taxon>Metazoa</taxon>
        <taxon>Ecdysozoa</taxon>
        <taxon>Arthropoda</taxon>
        <taxon>Hexapoda</taxon>
        <taxon>Insecta</taxon>
        <taxon>Pterygota</taxon>
        <taxon>Neoptera</taxon>
        <taxon>Paraneoptera</taxon>
        <taxon>Hemiptera</taxon>
        <taxon>Heteroptera</taxon>
        <taxon>Panheteroptera</taxon>
        <taxon>Cimicomorpha</taxon>
        <taxon>Miridae</taxon>
        <taxon>Mirini</taxon>
        <taxon>Lygus</taxon>
    </lineage>
</organism>
<evidence type="ECO:0000256" key="8">
    <source>
        <dbReference type="PROSITE-ProRule" id="PRU00322"/>
    </source>
</evidence>
<feature type="domain" description="RanBP2-type" evidence="11">
    <location>
        <begin position="490"/>
        <end position="519"/>
    </location>
</feature>
<feature type="region of interest" description="Disordered" evidence="9">
    <location>
        <begin position="1011"/>
        <end position="1046"/>
    </location>
</feature>
<keyword evidence="6" id="KW-0694">RNA-binding</keyword>
<evidence type="ECO:0000256" key="6">
    <source>
        <dbReference type="ARBA" id="ARBA00022884"/>
    </source>
</evidence>
<dbReference type="InterPro" id="IPR035979">
    <property type="entry name" value="RBD_domain_sf"/>
</dbReference>
<dbReference type="Pfam" id="PF17780">
    <property type="entry name" value="OCRE"/>
    <property type="match status" value="1"/>
</dbReference>
<name>A0A146LH02_LYGHE</name>
<dbReference type="GO" id="GO:0005634">
    <property type="term" value="C:nucleus"/>
    <property type="evidence" value="ECO:0007669"/>
    <property type="project" value="UniProtKB-SubCell"/>
</dbReference>
<reference evidence="12" key="1">
    <citation type="journal article" date="2016" name="Gigascience">
        <title>De novo construction of an expanded transcriptome assembly for the western tarnished plant bug, Lygus hesperus.</title>
        <authorList>
            <person name="Tassone E.E."/>
            <person name="Geib S.M."/>
            <person name="Hall B."/>
            <person name="Fabrick J.A."/>
            <person name="Brent C.S."/>
            <person name="Hull J.J."/>
        </authorList>
    </citation>
    <scope>NUCLEOTIDE SEQUENCE</scope>
</reference>
<evidence type="ECO:0000256" key="3">
    <source>
        <dbReference type="ARBA" id="ARBA00022737"/>
    </source>
</evidence>
<feature type="compositionally biased region" description="Basic and acidic residues" evidence="9">
    <location>
        <begin position="935"/>
        <end position="946"/>
    </location>
</feature>
<dbReference type="Gene3D" id="3.30.70.330">
    <property type="match status" value="2"/>
</dbReference>
<gene>
    <name evidence="12" type="primary">rbm5_5</name>
    <name evidence="12" type="ORF">g.69448</name>
</gene>
<feature type="region of interest" description="Disordered" evidence="9">
    <location>
        <begin position="22"/>
        <end position="379"/>
    </location>
</feature>
<dbReference type="PANTHER" id="PTHR13948:SF3">
    <property type="entry name" value="FI21118P1"/>
    <property type="match status" value="1"/>
</dbReference>
<feature type="compositionally biased region" description="Basic and acidic residues" evidence="9">
    <location>
        <begin position="300"/>
        <end position="356"/>
    </location>
</feature>
<feature type="compositionally biased region" description="Basic and acidic residues" evidence="9">
    <location>
        <begin position="1024"/>
        <end position="1034"/>
    </location>
</feature>
<sequence length="1144" mass="130253">MAGRDREGDVFRDSRRDWISDRATRRDEFGGGNRRSRDRSPMRRSRDSDDIWKDNNFSSEVWARSKSPDRRSREIGRLSRISPERDSRRENSMDRGGRFDRDRSRPGRSSPMRGGLYKDEDQGIGGRRSRERDVDFFGRDRSRNTDRRSRERSVRNRSPRARDVSAEKSVDNWGRELRLGGERTRNSRPSPDRAPRRRSMDRNRDISGDRSRSRRSGERDWKRSVDDFLGGRSRGSSPNARPLSRDRGRQELSKWTDKTEEEWDSSIKRFERSRGRAPGNNWDDNRDRLPSPKRRRSRDRRSLDRRSSDKRSMDRSLDRGSSRDRPREVPQRSRSRADSSPKRNKSRDRTPVVDEKSDGEDMVISDDDNNDDGSKLSTDDWENMVLSKYSKKESPQKTIVVRCMPTHVTEVDIHLDITSCNLVCHDIRLVRRKDTGFSRGFAFVEFYNTDDAVTWMEMKQGILKFGKAKCFMEYSVPRETATAPVVPQKYLSDWLCNKCQAHNFSKRFLCYVCNSSRTFGDVESWDVQASEHPTNTVVLIGLDVLTSEETVLKSIASLSNLPMRSVKIARDPFTNISKGACYLEMNNVLDAYNLFQSLKDNIPEIDGKHPDIKYARLDSNRPISQAISIMPKSTTGSGKIGNTAIAAAQWSHQSSATSKVGETYTLADVPRLAEYSATLYAKTRQEKIAYYSYYQAYYKKQISEGIPINLPLDNDSGLETAQAALASSLVAAPALTTASLAEPPDGSGTSTYPMPDTSLYQYDPSSGFYYDPYTKLYYDATSQYYFNSKISKYLYWDATRHTYLPTPSTAQLPEMSQADNNDSNSAVIVGAPQPASKSDDKKKDKDKESDPDRVKVAKRIAKDMEKWAKMLNQKKDSAKHSAPPPAPMITPPVASPVNTGNRYSLTAGAADIGFAVLERKDHLSTLGNYYEARNETHRNESHRHEIPPAVVPPSIDSDEEDETNEDKNHTDWDRLICLLCKRQLGSREALMKHQQMSDLHKQNLAAWYRSRGLDPDDAQNRQNQYRDRASERRQKYGLPDTPKPSRLKENYIKARETAYEQPTTKGIGSDNLGNKLLQKMGWQEGMGLGKSNQGRTSIIEASRRTATAGLGSRAAGVTPGPGETYKDCVKKMMAVRYAQLEDQS</sequence>
<feature type="compositionally biased region" description="Pro residues" evidence="9">
    <location>
        <begin position="882"/>
        <end position="894"/>
    </location>
</feature>
<comment type="subcellular location">
    <subcellularLocation>
        <location evidence="1">Nucleus</location>
    </subcellularLocation>
</comment>
<dbReference type="EMBL" id="GDHC01011984">
    <property type="protein sequence ID" value="JAQ06645.1"/>
    <property type="molecule type" value="Transcribed_RNA"/>
</dbReference>
<dbReference type="InterPro" id="IPR036443">
    <property type="entry name" value="Znf_RanBP2_sf"/>
</dbReference>
<accession>A0A146LH02</accession>
<evidence type="ECO:0000256" key="1">
    <source>
        <dbReference type="ARBA" id="ARBA00004123"/>
    </source>
</evidence>
<feature type="compositionally biased region" description="Basic and acidic residues" evidence="9">
    <location>
        <begin position="66"/>
        <end position="105"/>
    </location>
</feature>
<feature type="compositionally biased region" description="Basic and acidic residues" evidence="9">
    <location>
        <begin position="38"/>
        <end position="53"/>
    </location>
</feature>
<dbReference type="InterPro" id="IPR001876">
    <property type="entry name" value="Znf_RanBP2"/>
</dbReference>
<keyword evidence="4 8" id="KW-0863">Zinc-finger</keyword>
<feature type="compositionally biased region" description="Polar residues" evidence="9">
    <location>
        <begin position="817"/>
        <end position="826"/>
    </location>
</feature>